<gene>
    <name evidence="7" type="ORF">ENV62_09790</name>
</gene>
<dbReference type="AlphaFoldDB" id="A0A7C3WIV8"/>
<proteinExistence type="inferred from homology"/>
<reference evidence="7" key="1">
    <citation type="journal article" date="2020" name="mSystems">
        <title>Genome- and Community-Level Interaction Insights into Carbon Utilization and Element Cycling Functions of Hydrothermarchaeota in Hydrothermal Sediment.</title>
        <authorList>
            <person name="Zhou Z."/>
            <person name="Liu Y."/>
            <person name="Xu W."/>
            <person name="Pan J."/>
            <person name="Luo Z.H."/>
            <person name="Li M."/>
        </authorList>
    </citation>
    <scope>NUCLEOTIDE SEQUENCE [LARGE SCALE GENOMIC DNA]</scope>
    <source>
        <strain evidence="7">SpSt-776</strain>
    </source>
</reference>
<keyword evidence="2" id="KW-0813">Transport</keyword>
<evidence type="ECO:0000256" key="4">
    <source>
        <dbReference type="ARBA" id="ARBA00022840"/>
    </source>
</evidence>
<dbReference type="EMBL" id="DTHB01000053">
    <property type="protein sequence ID" value="HGB15510.1"/>
    <property type="molecule type" value="Genomic_DNA"/>
</dbReference>
<comment type="caution">
    <text evidence="7">The sequence shown here is derived from an EMBL/GenBank/DDBJ whole genome shotgun (WGS) entry which is preliminary data.</text>
</comment>
<dbReference type="PROSITE" id="PS00211">
    <property type="entry name" value="ABC_TRANSPORTER_1"/>
    <property type="match status" value="1"/>
</dbReference>
<dbReference type="CDD" id="cd03224">
    <property type="entry name" value="ABC_TM1139_LivF_branched"/>
    <property type="match status" value="1"/>
</dbReference>
<evidence type="ECO:0000256" key="3">
    <source>
        <dbReference type="ARBA" id="ARBA00022741"/>
    </source>
</evidence>
<evidence type="ECO:0000313" key="7">
    <source>
        <dbReference type="EMBL" id="HGB15510.1"/>
    </source>
</evidence>
<dbReference type="GO" id="GO:0015807">
    <property type="term" value="P:L-amino acid transport"/>
    <property type="evidence" value="ECO:0007669"/>
    <property type="project" value="TreeGrafter"/>
</dbReference>
<dbReference type="PIRSF" id="PIRSF039137">
    <property type="entry name" value="ABC_branched_ATPase"/>
    <property type="match status" value="1"/>
</dbReference>
<keyword evidence="5" id="KW-0029">Amino-acid transport</keyword>
<organism evidence="7">
    <name type="scientific">Desulfobacca acetoxidans</name>
    <dbReference type="NCBI Taxonomy" id="60893"/>
    <lineage>
        <taxon>Bacteria</taxon>
        <taxon>Pseudomonadati</taxon>
        <taxon>Thermodesulfobacteriota</taxon>
        <taxon>Desulfobaccia</taxon>
        <taxon>Desulfobaccales</taxon>
        <taxon>Desulfobaccaceae</taxon>
        <taxon>Desulfobacca</taxon>
    </lineage>
</organism>
<dbReference type="GO" id="GO:0016887">
    <property type="term" value="F:ATP hydrolysis activity"/>
    <property type="evidence" value="ECO:0007669"/>
    <property type="project" value="InterPro"/>
</dbReference>
<protein>
    <submittedName>
        <fullName evidence="7">ABC transporter ATP-binding protein</fullName>
    </submittedName>
</protein>
<dbReference type="GO" id="GO:0005524">
    <property type="term" value="F:ATP binding"/>
    <property type="evidence" value="ECO:0007669"/>
    <property type="project" value="UniProtKB-KW"/>
</dbReference>
<keyword evidence="4 7" id="KW-0067">ATP-binding</keyword>
<dbReference type="PROSITE" id="PS50893">
    <property type="entry name" value="ABC_TRANSPORTER_2"/>
    <property type="match status" value="1"/>
</dbReference>
<dbReference type="GO" id="GO:0015658">
    <property type="term" value="F:branched-chain amino acid transmembrane transporter activity"/>
    <property type="evidence" value="ECO:0007669"/>
    <property type="project" value="InterPro"/>
</dbReference>
<accession>A0A7C3WIV8</accession>
<dbReference type="InterPro" id="IPR017871">
    <property type="entry name" value="ABC_transporter-like_CS"/>
</dbReference>
<evidence type="ECO:0000256" key="1">
    <source>
        <dbReference type="ARBA" id="ARBA00005417"/>
    </source>
</evidence>
<name>A0A7C3WIV8_9BACT</name>
<dbReference type="Pfam" id="PF00005">
    <property type="entry name" value="ABC_tran"/>
    <property type="match status" value="1"/>
</dbReference>
<dbReference type="SMART" id="SM00382">
    <property type="entry name" value="AAA"/>
    <property type="match status" value="1"/>
</dbReference>
<feature type="domain" description="ABC transporter" evidence="6">
    <location>
        <begin position="2"/>
        <end position="236"/>
    </location>
</feature>
<evidence type="ECO:0000259" key="6">
    <source>
        <dbReference type="PROSITE" id="PS50893"/>
    </source>
</evidence>
<comment type="similarity">
    <text evidence="1">Belongs to the ABC transporter superfamily.</text>
</comment>
<evidence type="ECO:0000256" key="5">
    <source>
        <dbReference type="ARBA" id="ARBA00022970"/>
    </source>
</evidence>
<dbReference type="InterPro" id="IPR030660">
    <property type="entry name" value="ABC_branched_ATPase_LivF/BraG"/>
</dbReference>
<dbReference type="InterPro" id="IPR003439">
    <property type="entry name" value="ABC_transporter-like_ATP-bd"/>
</dbReference>
<evidence type="ECO:0000256" key="2">
    <source>
        <dbReference type="ARBA" id="ARBA00022448"/>
    </source>
</evidence>
<sequence>MLKIRNLFAYYGAVTALFGVTCHVRQGEIVALIGANGAGKTTLLNAICGLVHREGEISFQGRSLMGVAPENLASLGIAQIPEGRQLFAPMTVAENLELGAYCRFRRDSRKEIRDDLEKVFLLFPKLQERLEQKAGTLSGGEQQMLAIARALMARPQLLLLDEPSLGLAPLVVETILATLSRLREEGMTILLVEQNARAALKIADRAYVLETGRIILSGDAQDLLADRQVTRAYLGRDYKEFTEGR</sequence>
<dbReference type="InterPro" id="IPR027417">
    <property type="entry name" value="P-loop_NTPase"/>
</dbReference>
<dbReference type="Gene3D" id="3.40.50.300">
    <property type="entry name" value="P-loop containing nucleotide triphosphate hydrolases"/>
    <property type="match status" value="1"/>
</dbReference>
<dbReference type="PANTHER" id="PTHR43820">
    <property type="entry name" value="HIGH-AFFINITY BRANCHED-CHAIN AMINO ACID TRANSPORT ATP-BINDING PROTEIN LIVF"/>
    <property type="match status" value="1"/>
</dbReference>
<dbReference type="InterPro" id="IPR052156">
    <property type="entry name" value="BCAA_Transport_ATP-bd_LivF"/>
</dbReference>
<dbReference type="PANTHER" id="PTHR43820:SF4">
    <property type="entry name" value="HIGH-AFFINITY BRANCHED-CHAIN AMINO ACID TRANSPORT ATP-BINDING PROTEIN LIVF"/>
    <property type="match status" value="1"/>
</dbReference>
<dbReference type="InterPro" id="IPR003593">
    <property type="entry name" value="AAA+_ATPase"/>
</dbReference>
<dbReference type="SUPFAM" id="SSF52540">
    <property type="entry name" value="P-loop containing nucleoside triphosphate hydrolases"/>
    <property type="match status" value="1"/>
</dbReference>
<keyword evidence="3" id="KW-0547">Nucleotide-binding</keyword>